<feature type="region of interest" description="Disordered" evidence="4">
    <location>
        <begin position="1"/>
        <end position="34"/>
    </location>
</feature>
<dbReference type="InterPro" id="IPR055079">
    <property type="entry name" value="POP1_C"/>
</dbReference>
<proteinExistence type="predicted"/>
<evidence type="ECO:0000313" key="8">
    <source>
        <dbReference type="EMBL" id="WFD01617.1"/>
    </source>
</evidence>
<keyword evidence="2" id="KW-0819">tRNA processing</keyword>
<dbReference type="InterPro" id="IPR012590">
    <property type="entry name" value="POPLD_dom"/>
</dbReference>
<evidence type="ECO:0000259" key="6">
    <source>
        <dbReference type="Pfam" id="PF08170"/>
    </source>
</evidence>
<dbReference type="EC" id="3.1.26.5" evidence="8"/>
<dbReference type="PANTHER" id="PTHR22731:SF3">
    <property type="entry name" value="RIBONUCLEASES P_MRP PROTEIN SUBUNIT POP1"/>
    <property type="match status" value="1"/>
</dbReference>
<evidence type="ECO:0000256" key="2">
    <source>
        <dbReference type="ARBA" id="ARBA00022694"/>
    </source>
</evidence>
<dbReference type="GO" id="GO:0001682">
    <property type="term" value="P:tRNA 5'-leader removal"/>
    <property type="evidence" value="ECO:0007669"/>
    <property type="project" value="InterPro"/>
</dbReference>
<keyword evidence="8" id="KW-0378">Hydrolase</keyword>
<dbReference type="PANTHER" id="PTHR22731">
    <property type="entry name" value="RIBONUCLEASES P/MRP PROTEIN SUBUNIT POP1"/>
    <property type="match status" value="1"/>
</dbReference>
<dbReference type="InterPro" id="IPR039182">
    <property type="entry name" value="Pop1"/>
</dbReference>
<organism evidence="8 9">
    <name type="scientific">Malassezia obtusa</name>
    <dbReference type="NCBI Taxonomy" id="76774"/>
    <lineage>
        <taxon>Eukaryota</taxon>
        <taxon>Fungi</taxon>
        <taxon>Dikarya</taxon>
        <taxon>Basidiomycota</taxon>
        <taxon>Ustilaginomycotina</taxon>
        <taxon>Malasseziomycetes</taxon>
        <taxon>Malasseziales</taxon>
        <taxon>Malasseziaceae</taxon>
        <taxon>Malassezia</taxon>
    </lineage>
</organism>
<protein>
    <submittedName>
        <fullName evidence="8">Ribonuclease P</fullName>
        <ecNumber evidence="8">3.1.26.5</ecNumber>
    </submittedName>
</protein>
<dbReference type="Proteomes" id="UP001214603">
    <property type="component" value="Chromosome 1"/>
</dbReference>
<feature type="domain" description="POP1 C-terminal" evidence="7">
    <location>
        <begin position="742"/>
        <end position="831"/>
    </location>
</feature>
<comment type="subcellular location">
    <subcellularLocation>
        <location evidence="1">Nucleus</location>
    </subcellularLocation>
</comment>
<dbReference type="AlphaFoldDB" id="A0AAF0E120"/>
<accession>A0AAF0E120</accession>
<dbReference type="GO" id="GO:0004526">
    <property type="term" value="F:ribonuclease P activity"/>
    <property type="evidence" value="ECO:0007669"/>
    <property type="project" value="UniProtKB-EC"/>
</dbReference>
<feature type="domain" description="POPLD" evidence="6">
    <location>
        <begin position="528"/>
        <end position="610"/>
    </location>
</feature>
<evidence type="ECO:0000256" key="3">
    <source>
        <dbReference type="ARBA" id="ARBA00023242"/>
    </source>
</evidence>
<gene>
    <name evidence="8" type="ORF">MOBT1_000293</name>
</gene>
<name>A0AAF0E120_9BASI</name>
<reference evidence="8" key="1">
    <citation type="submission" date="2023-03" db="EMBL/GenBank/DDBJ databases">
        <title>Mating type loci evolution in Malassezia.</title>
        <authorList>
            <person name="Coelho M.A."/>
        </authorList>
    </citation>
    <scope>NUCLEOTIDE SEQUENCE</scope>
    <source>
        <strain evidence="8">CBS 7876</strain>
    </source>
</reference>
<keyword evidence="9" id="KW-1185">Reference proteome</keyword>
<feature type="region of interest" description="Disordered" evidence="4">
    <location>
        <begin position="343"/>
        <end position="362"/>
    </location>
</feature>
<evidence type="ECO:0000259" key="7">
    <source>
        <dbReference type="Pfam" id="PF22770"/>
    </source>
</evidence>
<feature type="domain" description="Pop1 N-terminal" evidence="5">
    <location>
        <begin position="46"/>
        <end position="123"/>
    </location>
</feature>
<dbReference type="Pfam" id="PF22770">
    <property type="entry name" value="POP1_C"/>
    <property type="match status" value="1"/>
</dbReference>
<dbReference type="EMBL" id="CP119934">
    <property type="protein sequence ID" value="WFD01617.1"/>
    <property type="molecule type" value="Genomic_DNA"/>
</dbReference>
<feature type="domain" description="Pop1 N-terminal" evidence="5">
    <location>
        <begin position="140"/>
        <end position="211"/>
    </location>
</feature>
<evidence type="ECO:0000259" key="5">
    <source>
        <dbReference type="Pfam" id="PF06978"/>
    </source>
</evidence>
<sequence>MAKRPSDSEEAAASKRARPAPTPPLQTSALTPLTPIPEQLDVDAAINARKAEILALHRAMKQAREATNTRAWQLLPRNLRRRAASHNLLRLPARLRGKARAELRASNTTPKSRSAMRRRAPERTLTGFVRRRHALAHRAARSDRRWLETHLWHAKRFRMSQDKRAQDGGTGTFGFSLAESPHQKSFRKSARYSSNAPMLHDASYVSVFRLTARSSRRHPSLATRRLQLLLYLAGAAHGWEDAWSVGAQLCSTVLLQRPSGERANAASALFLAPLAPIQVLWAPREGARRECHVWVHPAGTQELRQLLMQALDAVQAEPRRSTKHKSAVAQRWDIPVEVRVEQLESAPPPPLAAGTPHTRRGQAHKLDAVELSDREGYNVFELSGPDAGRVLGGVLQPVEPSGRSEALAQRLFARIAGKEDAVQPTHLPHGTVVSLLVHDPRLAFPPKNVPPPKPGACAPLPDLVHDDRPALVDGRFFAYRHLPTFTKGAIDKRRAQLVPGEPLTPTASDDHVPVMLIATAQSTPATAGYVLLVPRGWGLPFWHSLVYTGARVLSQEQLRQRSLNAGHASFPHDWVASRAFAALEDAAAAERAQAWQRRPPAKRVNYDRGDSASAHPFGGMALWRDALRHGAHADVCAAPVAAPVDPASWARLKEGVPHASGAQHTRYVSLWTRRAYQDGVVLPGHSVPRPTVHHALVPVLLIASRRGAFQAVATVHIPSTLQDTKAWRAALDPPTRLKDSARSDLDALERSAPTPHVGAVTTGDYALADGRGRAVASMSLLAWLELERREEALAAEAAPHRWGLRKRNPVPLTHLVLVRNPQGGVLRAASARLIHT</sequence>
<dbReference type="GO" id="GO:0005655">
    <property type="term" value="C:nucleolar ribonuclease P complex"/>
    <property type="evidence" value="ECO:0007669"/>
    <property type="project" value="InterPro"/>
</dbReference>
<dbReference type="Pfam" id="PF08170">
    <property type="entry name" value="POPLD"/>
    <property type="match status" value="1"/>
</dbReference>
<dbReference type="GO" id="GO:0000172">
    <property type="term" value="C:ribonuclease MRP complex"/>
    <property type="evidence" value="ECO:0007669"/>
    <property type="project" value="InterPro"/>
</dbReference>
<keyword evidence="3" id="KW-0539">Nucleus</keyword>
<dbReference type="Pfam" id="PF06978">
    <property type="entry name" value="POP1_N"/>
    <property type="match status" value="2"/>
</dbReference>
<feature type="region of interest" description="Disordered" evidence="4">
    <location>
        <begin position="100"/>
        <end position="120"/>
    </location>
</feature>
<evidence type="ECO:0000313" key="9">
    <source>
        <dbReference type="Proteomes" id="UP001214603"/>
    </source>
</evidence>
<dbReference type="InterPro" id="IPR009723">
    <property type="entry name" value="Pop1_N"/>
</dbReference>
<evidence type="ECO:0000256" key="1">
    <source>
        <dbReference type="ARBA" id="ARBA00004123"/>
    </source>
</evidence>
<evidence type="ECO:0000256" key="4">
    <source>
        <dbReference type="SAM" id="MobiDB-lite"/>
    </source>
</evidence>